<evidence type="ECO:0000256" key="2">
    <source>
        <dbReference type="SAM" id="Phobius"/>
    </source>
</evidence>
<dbReference type="OrthoDB" id="53394at2157"/>
<feature type="region of interest" description="Disordered" evidence="1">
    <location>
        <begin position="290"/>
        <end position="323"/>
    </location>
</feature>
<gene>
    <name evidence="6" type="ORF">C496_03228</name>
</gene>
<evidence type="ECO:0000259" key="4">
    <source>
        <dbReference type="Pfam" id="PF26438"/>
    </source>
</evidence>
<feature type="compositionally biased region" description="Low complexity" evidence="1">
    <location>
        <begin position="39"/>
        <end position="55"/>
    </location>
</feature>
<dbReference type="eggNOG" id="arCOG09569">
    <property type="taxonomic scope" value="Archaea"/>
</dbReference>
<comment type="caution">
    <text evidence="6">The sequence shown here is derived from an EMBL/GenBank/DDBJ whole genome shotgun (WGS) entry which is preliminary data.</text>
</comment>
<evidence type="ECO:0000259" key="5">
    <source>
        <dbReference type="Pfam" id="PF26440"/>
    </source>
</evidence>
<dbReference type="AlphaFoldDB" id="L9W7D5"/>
<dbReference type="InterPro" id="IPR058421">
    <property type="entry name" value="DUF8108_C"/>
</dbReference>
<keyword evidence="2" id="KW-0472">Membrane</keyword>
<reference evidence="6 7" key="1">
    <citation type="journal article" date="2014" name="PLoS Genet.">
        <title>Phylogenetically driven sequencing of extremely halophilic archaea reveals strategies for static and dynamic osmo-response.</title>
        <authorList>
            <person name="Becker E.A."/>
            <person name="Seitzer P.M."/>
            <person name="Tritt A."/>
            <person name="Larsen D."/>
            <person name="Krusor M."/>
            <person name="Yao A.I."/>
            <person name="Wu D."/>
            <person name="Madern D."/>
            <person name="Eisen J.A."/>
            <person name="Darling A.E."/>
            <person name="Facciotti M.T."/>
        </authorList>
    </citation>
    <scope>NUCLEOTIDE SEQUENCE [LARGE SCALE GENOMIC DNA]</scope>
    <source>
        <strain evidence="6 7">GA33</strain>
    </source>
</reference>
<feature type="region of interest" description="Disordered" evidence="1">
    <location>
        <begin position="38"/>
        <end position="72"/>
    </location>
</feature>
<sequence length="323" mass="34874">MSSDRRSNRDGGGPPYCSNCGTGLEPLTNYCPNCGVANSRSTGRSSPESSTTRGRSGLGISTDRDSSDGVTDREALEHRIATALQDGWKLEHDFGDHAVMVKRSFGSRDEHLVVALITVWFTMGIGNALYGAYRYVGDAERMVLRTDHVESSDADQESTGSALLWRATAAVCWLAAAIVAVIGLQVVTAAASLPLFLLAFVFAAMGVSALPSVRRRLEDRHSVTANGRIRSVDERTVVAYDRPCAACADPVGRGLERIYRKEFCLLGVPLTASEGRNYYCKRCATAEFQTSRGNDQQATKSSSGPVADRSVESPETDREPDHA</sequence>
<accession>L9W7D5</accession>
<organism evidence="6 7">
    <name type="scientific">Natronorubrum tibetense GA33</name>
    <dbReference type="NCBI Taxonomy" id="1114856"/>
    <lineage>
        <taxon>Archaea</taxon>
        <taxon>Methanobacteriati</taxon>
        <taxon>Methanobacteriota</taxon>
        <taxon>Stenosarchaea group</taxon>
        <taxon>Halobacteria</taxon>
        <taxon>Halobacteriales</taxon>
        <taxon>Natrialbaceae</taxon>
        <taxon>Natronorubrum</taxon>
    </lineage>
</organism>
<feature type="compositionally biased region" description="Basic and acidic residues" evidence="1">
    <location>
        <begin position="309"/>
        <end position="323"/>
    </location>
</feature>
<evidence type="ECO:0000256" key="1">
    <source>
        <dbReference type="SAM" id="MobiDB-lite"/>
    </source>
</evidence>
<dbReference type="Pfam" id="PF26413">
    <property type="entry name" value="DUF8108"/>
    <property type="match status" value="1"/>
</dbReference>
<feature type="transmembrane region" description="Helical" evidence="2">
    <location>
        <begin position="191"/>
        <end position="210"/>
    </location>
</feature>
<name>L9W7D5_9EURY</name>
<dbReference type="InterPro" id="IPR058962">
    <property type="entry name" value="DUF8108_N"/>
</dbReference>
<evidence type="ECO:0000313" key="7">
    <source>
        <dbReference type="Proteomes" id="UP000011599"/>
    </source>
</evidence>
<dbReference type="EMBL" id="AOHW01000007">
    <property type="protein sequence ID" value="ELY45400.1"/>
    <property type="molecule type" value="Genomic_DNA"/>
</dbReference>
<dbReference type="Pfam" id="PF26440">
    <property type="entry name" value="DUF8108_M"/>
    <property type="match status" value="1"/>
</dbReference>
<evidence type="ECO:0008006" key="8">
    <source>
        <dbReference type="Google" id="ProtNLM"/>
    </source>
</evidence>
<dbReference type="PATRIC" id="fig|1114856.3.peg.664"/>
<feature type="domain" description="DUF8108" evidence="4">
    <location>
        <begin position="72"/>
        <end position="144"/>
    </location>
</feature>
<dbReference type="InterPro" id="IPR058963">
    <property type="entry name" value="DUF8108_M"/>
</dbReference>
<dbReference type="RefSeq" id="WP_006088362.1">
    <property type="nucleotide sequence ID" value="NZ_AOHW01000007.1"/>
</dbReference>
<keyword evidence="7" id="KW-1185">Reference proteome</keyword>
<feature type="transmembrane region" description="Helical" evidence="2">
    <location>
        <begin position="112"/>
        <end position="133"/>
    </location>
</feature>
<feature type="domain" description="DUF8108" evidence="5">
    <location>
        <begin position="157"/>
        <end position="213"/>
    </location>
</feature>
<dbReference type="Pfam" id="PF26438">
    <property type="entry name" value="DUF8108_N"/>
    <property type="match status" value="1"/>
</dbReference>
<evidence type="ECO:0000313" key="6">
    <source>
        <dbReference type="EMBL" id="ELY45400.1"/>
    </source>
</evidence>
<proteinExistence type="predicted"/>
<evidence type="ECO:0000259" key="3">
    <source>
        <dbReference type="Pfam" id="PF26413"/>
    </source>
</evidence>
<feature type="compositionally biased region" description="Basic and acidic residues" evidence="1">
    <location>
        <begin position="62"/>
        <end position="72"/>
    </location>
</feature>
<feature type="compositionally biased region" description="Polar residues" evidence="1">
    <location>
        <begin position="290"/>
        <end position="304"/>
    </location>
</feature>
<feature type="domain" description="DUF8108" evidence="3">
    <location>
        <begin position="219"/>
        <end position="284"/>
    </location>
</feature>
<dbReference type="Proteomes" id="UP000011599">
    <property type="component" value="Unassembled WGS sequence"/>
</dbReference>
<feature type="transmembrane region" description="Helical" evidence="2">
    <location>
        <begin position="163"/>
        <end position="184"/>
    </location>
</feature>
<keyword evidence="2" id="KW-0812">Transmembrane</keyword>
<protein>
    <recommendedName>
        <fullName evidence="8">Zinc-ribbon domain-containing protein</fullName>
    </recommendedName>
</protein>
<keyword evidence="2" id="KW-1133">Transmembrane helix</keyword>